<protein>
    <submittedName>
        <fullName evidence="2">Uncharacterized protein</fullName>
    </submittedName>
</protein>
<proteinExistence type="predicted"/>
<name>A0AC35FCJ8_9BILA</name>
<evidence type="ECO:0000313" key="2">
    <source>
        <dbReference type="WBParaSite" id="PS1159_v2.g16092.t1"/>
    </source>
</evidence>
<organism evidence="1 2">
    <name type="scientific">Panagrolaimus sp. PS1159</name>
    <dbReference type="NCBI Taxonomy" id="55785"/>
    <lineage>
        <taxon>Eukaryota</taxon>
        <taxon>Metazoa</taxon>
        <taxon>Ecdysozoa</taxon>
        <taxon>Nematoda</taxon>
        <taxon>Chromadorea</taxon>
        <taxon>Rhabditida</taxon>
        <taxon>Tylenchina</taxon>
        <taxon>Panagrolaimomorpha</taxon>
        <taxon>Panagrolaimoidea</taxon>
        <taxon>Panagrolaimidae</taxon>
        <taxon>Panagrolaimus</taxon>
    </lineage>
</organism>
<dbReference type="WBParaSite" id="PS1159_v2.g16092.t1">
    <property type="protein sequence ID" value="PS1159_v2.g16092.t1"/>
    <property type="gene ID" value="PS1159_v2.g16092"/>
</dbReference>
<dbReference type="Proteomes" id="UP000887580">
    <property type="component" value="Unplaced"/>
</dbReference>
<accession>A0AC35FCJ8</accession>
<sequence length="371" mass="42725">MSATSDYPKYVLILVFFVVTIQLVSQPAGNVTIQTINITNNKVLPSTNKTMEIGKKYITTFKYRGRLANMIYRCASLYGIGRATGRKPYILTAKEIRIFYEMTNIFPAMKDQFEIISHQNFTDKTVSLGYNDCCRFESPSNLEKYNDTKYLKLHLDFLQSYKYFHPYKNDLKKLMQCSPKLKNESQIEAKKIWSNDSSSHKVCVHIRRGDFIKIPSLVASTYEFINPAINFIHKQLSQKSISNISLLLFGDDLAFGKNLTFPKKFTSATILKDGKGGRAFDMCFAIEYCDTFLISASSSSFSFWIGYLMKKQGTVYYNAEIATTNRNSKFKYAEDGFPPEWKKLKLRKNGIIEEVPLQKEHELKNTTIIKK</sequence>
<evidence type="ECO:0000313" key="1">
    <source>
        <dbReference type="Proteomes" id="UP000887580"/>
    </source>
</evidence>
<reference evidence="2" key="1">
    <citation type="submission" date="2022-11" db="UniProtKB">
        <authorList>
            <consortium name="WormBaseParasite"/>
        </authorList>
    </citation>
    <scope>IDENTIFICATION</scope>
</reference>